<accession>A0ACB7Z7Q5</accession>
<name>A0ACB7Z7Q5_9ERIC</name>
<proteinExistence type="predicted"/>
<gene>
    <name evidence="1" type="ORF">Vadar_028343</name>
</gene>
<evidence type="ECO:0000313" key="2">
    <source>
        <dbReference type="Proteomes" id="UP000828048"/>
    </source>
</evidence>
<organism evidence="1 2">
    <name type="scientific">Vaccinium darrowii</name>
    <dbReference type="NCBI Taxonomy" id="229202"/>
    <lineage>
        <taxon>Eukaryota</taxon>
        <taxon>Viridiplantae</taxon>
        <taxon>Streptophyta</taxon>
        <taxon>Embryophyta</taxon>
        <taxon>Tracheophyta</taxon>
        <taxon>Spermatophyta</taxon>
        <taxon>Magnoliopsida</taxon>
        <taxon>eudicotyledons</taxon>
        <taxon>Gunneridae</taxon>
        <taxon>Pentapetalae</taxon>
        <taxon>asterids</taxon>
        <taxon>Ericales</taxon>
        <taxon>Ericaceae</taxon>
        <taxon>Vaccinioideae</taxon>
        <taxon>Vaccinieae</taxon>
        <taxon>Vaccinium</taxon>
    </lineage>
</organism>
<evidence type="ECO:0000313" key="1">
    <source>
        <dbReference type="EMBL" id="KAH7861607.1"/>
    </source>
</evidence>
<sequence>MSSLSSSEMLLSLLFMTSLLAASAGNFNHDVEITFGKKLVKIVDGGKMITLSLDNCTGSGFQSKTQYLFGKFEMHIKLVPGNSAGTVATFYLSSQGQWHDEIDFEFLGNISGQPYIIHTNIYSQGQGDREQQFYPWFDPTTSFHKYTVVWNSQRIILMVDNIPIRIFNNNEAIGVPFPNSQAMKIYSSIWDASTWATEGGRVQTNWTEGPFTACYRRLYANGCVDSSGSSSCGSSESTDSLISSTQSWQNEELNVEAQKKLRWVQKHFMVYNYCTDFKRFRYIGLPPECKRPRFLQ</sequence>
<reference evidence="1 2" key="1">
    <citation type="journal article" date="2021" name="Hortic Res">
        <title>High-quality reference genome and annotation aids understanding of berry development for evergreen blueberry (Vaccinium darrowii).</title>
        <authorList>
            <person name="Yu J."/>
            <person name="Hulse-Kemp A.M."/>
            <person name="Babiker E."/>
            <person name="Staton M."/>
        </authorList>
    </citation>
    <scope>NUCLEOTIDE SEQUENCE [LARGE SCALE GENOMIC DNA]</scope>
    <source>
        <strain evidence="2">cv. NJ 8807/NJ 8810</strain>
        <tissue evidence="1">Young leaf</tissue>
    </source>
</reference>
<keyword evidence="2" id="KW-1185">Reference proteome</keyword>
<dbReference type="EMBL" id="CM037154">
    <property type="protein sequence ID" value="KAH7861607.1"/>
    <property type="molecule type" value="Genomic_DNA"/>
</dbReference>
<comment type="caution">
    <text evidence="1">The sequence shown here is derived from an EMBL/GenBank/DDBJ whole genome shotgun (WGS) entry which is preliminary data.</text>
</comment>
<protein>
    <submittedName>
        <fullName evidence="1">Uncharacterized protein</fullName>
    </submittedName>
</protein>
<dbReference type="Proteomes" id="UP000828048">
    <property type="component" value="Chromosome 4"/>
</dbReference>